<dbReference type="AlphaFoldDB" id="A0A1I4A0F1"/>
<gene>
    <name evidence="2" type="ORF">SAMN02745775_10324</name>
</gene>
<dbReference type="EMBL" id="FOSQ01000003">
    <property type="protein sequence ID" value="SFK49690.1"/>
    <property type="molecule type" value="Genomic_DNA"/>
</dbReference>
<feature type="chain" id="PRO_5011612760" description="Cytochrome c domain-containing protein" evidence="1">
    <location>
        <begin position="18"/>
        <end position="117"/>
    </location>
</feature>
<sequence length="117" mass="12197">MAALLLCLLPGPAAAGASPVTRAEEQLRFAVAVLCPRCANDIEAEGVNRPMRRALMAAAALEAARDAVLVAVEAGGPRPAAALRPIGHALRALESVDEDAAARQARRALRMLQSLPR</sequence>
<organism evidence="2 3">
    <name type="scientific">Falsiroseomonas stagni DSM 19981</name>
    <dbReference type="NCBI Taxonomy" id="1123062"/>
    <lineage>
        <taxon>Bacteria</taxon>
        <taxon>Pseudomonadati</taxon>
        <taxon>Pseudomonadota</taxon>
        <taxon>Alphaproteobacteria</taxon>
        <taxon>Acetobacterales</taxon>
        <taxon>Roseomonadaceae</taxon>
        <taxon>Falsiroseomonas</taxon>
    </lineage>
</organism>
<evidence type="ECO:0000313" key="3">
    <source>
        <dbReference type="Proteomes" id="UP000199473"/>
    </source>
</evidence>
<dbReference type="Proteomes" id="UP000199473">
    <property type="component" value="Unassembled WGS sequence"/>
</dbReference>
<evidence type="ECO:0000313" key="2">
    <source>
        <dbReference type="EMBL" id="SFK49690.1"/>
    </source>
</evidence>
<dbReference type="RefSeq" id="WP_092959096.1">
    <property type="nucleotide sequence ID" value="NZ_FOSQ01000003.1"/>
</dbReference>
<protein>
    <recommendedName>
        <fullName evidence="4">Cytochrome c domain-containing protein</fullName>
    </recommendedName>
</protein>
<dbReference type="STRING" id="1123062.SAMN02745775_10324"/>
<keyword evidence="3" id="KW-1185">Reference proteome</keyword>
<proteinExistence type="predicted"/>
<evidence type="ECO:0008006" key="4">
    <source>
        <dbReference type="Google" id="ProtNLM"/>
    </source>
</evidence>
<evidence type="ECO:0000256" key="1">
    <source>
        <dbReference type="SAM" id="SignalP"/>
    </source>
</evidence>
<feature type="signal peptide" evidence="1">
    <location>
        <begin position="1"/>
        <end position="17"/>
    </location>
</feature>
<keyword evidence="1" id="KW-0732">Signal</keyword>
<reference evidence="2 3" key="1">
    <citation type="submission" date="2016-10" db="EMBL/GenBank/DDBJ databases">
        <authorList>
            <person name="de Groot N.N."/>
        </authorList>
    </citation>
    <scope>NUCLEOTIDE SEQUENCE [LARGE SCALE GENOMIC DNA]</scope>
    <source>
        <strain evidence="2 3">DSM 19981</strain>
    </source>
</reference>
<accession>A0A1I4A0F1</accession>
<name>A0A1I4A0F1_9PROT</name>